<dbReference type="eggNOG" id="ENOG5032UAY">
    <property type="taxonomic scope" value="Bacteria"/>
</dbReference>
<organism evidence="2 3">
    <name type="scientific">Algoriphagus marincola HL-49</name>
    <dbReference type="NCBI Taxonomy" id="1305737"/>
    <lineage>
        <taxon>Bacteria</taxon>
        <taxon>Pseudomonadati</taxon>
        <taxon>Bacteroidota</taxon>
        <taxon>Cytophagia</taxon>
        <taxon>Cytophagales</taxon>
        <taxon>Cyclobacteriaceae</taxon>
        <taxon>Algoriphagus</taxon>
    </lineage>
</organism>
<dbReference type="EMBL" id="LJXT01000024">
    <property type="protein sequence ID" value="KPQ18608.1"/>
    <property type="molecule type" value="Genomic_DNA"/>
</dbReference>
<protein>
    <submittedName>
        <fullName evidence="2">Uncharacterized protein</fullName>
    </submittedName>
</protein>
<comment type="caution">
    <text evidence="2">The sequence shown here is derived from an EMBL/GenBank/DDBJ whole genome shotgun (WGS) entry which is preliminary data.</text>
</comment>
<proteinExistence type="predicted"/>
<keyword evidence="1" id="KW-0732">Signal</keyword>
<evidence type="ECO:0000313" key="2">
    <source>
        <dbReference type="EMBL" id="KPQ18608.1"/>
    </source>
</evidence>
<reference evidence="2 3" key="1">
    <citation type="submission" date="2015-09" db="EMBL/GenBank/DDBJ databases">
        <title>Identification and resolution of microdiversity through metagenomic sequencing of parallel consortia.</title>
        <authorList>
            <person name="Nelson W.C."/>
            <person name="Romine M.F."/>
            <person name="Lindemann S.R."/>
        </authorList>
    </citation>
    <scope>NUCLEOTIDE SEQUENCE [LARGE SCALE GENOMIC DNA]</scope>
    <source>
        <strain evidence="2">HL-49</strain>
    </source>
</reference>
<accession>A0A0P7XNY9</accession>
<name>A0A0P7XNY9_9BACT</name>
<dbReference type="AlphaFoldDB" id="A0A0P7XNY9"/>
<sequence>MKYYISFAFILFLSTSFLQAQKSASAYPNKYWSSGGEWIFSTGNVEGQNNVVRWSPVINLQNFLNFDRSQNFGWFTGVNLRNVGFIYDESPSIRKKFRTYNLGVPLGLKFGNLDKTFFYLGYELEMAFNYKEKLS</sequence>
<gene>
    <name evidence="2" type="ORF">HLUCCX10_05410</name>
</gene>
<evidence type="ECO:0000313" key="3">
    <source>
        <dbReference type="Proteomes" id="UP000050421"/>
    </source>
</evidence>
<dbReference type="STRING" id="1305737.GCA_000526355_00026"/>
<dbReference type="PATRIC" id="fig|1305737.6.peg.1742"/>
<feature type="signal peptide" evidence="1">
    <location>
        <begin position="1"/>
        <end position="20"/>
    </location>
</feature>
<evidence type="ECO:0000256" key="1">
    <source>
        <dbReference type="SAM" id="SignalP"/>
    </source>
</evidence>
<dbReference type="Proteomes" id="UP000050421">
    <property type="component" value="Unassembled WGS sequence"/>
</dbReference>
<feature type="chain" id="PRO_5006145526" evidence="1">
    <location>
        <begin position="21"/>
        <end position="135"/>
    </location>
</feature>